<dbReference type="GO" id="GO:0000981">
    <property type="term" value="F:DNA-binding transcription factor activity, RNA polymerase II-specific"/>
    <property type="evidence" value="ECO:0007669"/>
    <property type="project" value="InterPro"/>
</dbReference>
<gene>
    <name evidence="2" type="ORF">Glove_384g33</name>
</gene>
<dbReference type="Proteomes" id="UP000266861">
    <property type="component" value="Unassembled WGS sequence"/>
</dbReference>
<dbReference type="SMART" id="SM00066">
    <property type="entry name" value="GAL4"/>
    <property type="match status" value="1"/>
</dbReference>
<dbReference type="GO" id="GO:0008270">
    <property type="term" value="F:zinc ion binding"/>
    <property type="evidence" value="ECO:0007669"/>
    <property type="project" value="InterPro"/>
</dbReference>
<accession>A0A397H3Z9</accession>
<reference evidence="2 3" key="1">
    <citation type="submission" date="2018-08" db="EMBL/GenBank/DDBJ databases">
        <title>Genome and evolution of the arbuscular mycorrhizal fungus Diversispora epigaea (formerly Glomus versiforme) and its bacterial endosymbionts.</title>
        <authorList>
            <person name="Sun X."/>
            <person name="Fei Z."/>
            <person name="Harrison M."/>
        </authorList>
    </citation>
    <scope>NUCLEOTIDE SEQUENCE [LARGE SCALE GENOMIC DNA]</scope>
    <source>
        <strain evidence="2 3">IT104</strain>
    </source>
</reference>
<dbReference type="CDD" id="cd00067">
    <property type="entry name" value="GAL4"/>
    <property type="match status" value="1"/>
</dbReference>
<dbReference type="AlphaFoldDB" id="A0A397H3Z9"/>
<evidence type="ECO:0000259" key="1">
    <source>
        <dbReference type="PROSITE" id="PS50048"/>
    </source>
</evidence>
<sequence length="144" mass="16503">MHKVKKERVNVTVACNKCKIARKKCSDNHNSSCERCVKKGLKCEYAHPVKKRGPRQIHSNELNEINELDEDDDKIDNNILRDDDVSNLSRKYGLHPNAVKDLKETYPNKPFDLIMTVLTATTNKKCFNEDNHICHEGCIIVPAD</sequence>
<dbReference type="SUPFAM" id="SSF57701">
    <property type="entry name" value="Zn2/Cys6 DNA-binding domain"/>
    <property type="match status" value="1"/>
</dbReference>
<name>A0A397H3Z9_9GLOM</name>
<evidence type="ECO:0000313" key="3">
    <source>
        <dbReference type="Proteomes" id="UP000266861"/>
    </source>
</evidence>
<organism evidence="2 3">
    <name type="scientific">Diversispora epigaea</name>
    <dbReference type="NCBI Taxonomy" id="1348612"/>
    <lineage>
        <taxon>Eukaryota</taxon>
        <taxon>Fungi</taxon>
        <taxon>Fungi incertae sedis</taxon>
        <taxon>Mucoromycota</taxon>
        <taxon>Glomeromycotina</taxon>
        <taxon>Glomeromycetes</taxon>
        <taxon>Diversisporales</taxon>
        <taxon>Diversisporaceae</taxon>
        <taxon>Diversispora</taxon>
    </lineage>
</organism>
<dbReference type="InterPro" id="IPR036864">
    <property type="entry name" value="Zn2-C6_fun-type_DNA-bd_sf"/>
</dbReference>
<dbReference type="PROSITE" id="PS00463">
    <property type="entry name" value="ZN2_CY6_FUNGAL_1"/>
    <property type="match status" value="1"/>
</dbReference>
<dbReference type="PROSITE" id="PS50048">
    <property type="entry name" value="ZN2_CY6_FUNGAL_2"/>
    <property type="match status" value="1"/>
</dbReference>
<protein>
    <recommendedName>
        <fullName evidence="1">Zn(2)-C6 fungal-type domain-containing protein</fullName>
    </recommendedName>
</protein>
<evidence type="ECO:0000313" key="2">
    <source>
        <dbReference type="EMBL" id="RHZ57717.1"/>
    </source>
</evidence>
<proteinExistence type="predicted"/>
<dbReference type="Pfam" id="PF00172">
    <property type="entry name" value="Zn_clus"/>
    <property type="match status" value="1"/>
</dbReference>
<comment type="caution">
    <text evidence="2">The sequence shown here is derived from an EMBL/GenBank/DDBJ whole genome shotgun (WGS) entry which is preliminary data.</text>
</comment>
<dbReference type="InterPro" id="IPR001138">
    <property type="entry name" value="Zn2Cys6_DnaBD"/>
</dbReference>
<feature type="domain" description="Zn(2)-C6 fungal-type" evidence="1">
    <location>
        <begin position="14"/>
        <end position="45"/>
    </location>
</feature>
<dbReference type="EMBL" id="PQFF01000344">
    <property type="protein sequence ID" value="RHZ57717.1"/>
    <property type="molecule type" value="Genomic_DNA"/>
</dbReference>
<dbReference type="Gene3D" id="4.10.240.10">
    <property type="entry name" value="Zn(2)-C6 fungal-type DNA-binding domain"/>
    <property type="match status" value="1"/>
</dbReference>
<dbReference type="OrthoDB" id="3362851at2759"/>
<keyword evidence="3" id="KW-1185">Reference proteome</keyword>